<protein>
    <recommendedName>
        <fullName evidence="13">N-terminal kinase-like protein</fullName>
    </recommendedName>
    <alternativeName>
        <fullName evidence="14">SCY1-like protein 1</fullName>
    </alternativeName>
</protein>
<dbReference type="Gene3D" id="3.30.200.20">
    <property type="entry name" value="Phosphorylase Kinase, domain 1"/>
    <property type="match status" value="1"/>
</dbReference>
<keyword evidence="9" id="KW-0130">Cell adhesion</keyword>
<comment type="caution">
    <text evidence="16">Lacks conserved residue(s) required for the propagation of feature annotation.</text>
</comment>
<dbReference type="CDD" id="cd00054">
    <property type="entry name" value="EGF_CA"/>
    <property type="match status" value="1"/>
</dbReference>
<evidence type="ECO:0000256" key="2">
    <source>
        <dbReference type="ARBA" id="ARBA00022525"/>
    </source>
</evidence>
<accession>A0A7R8ZNL8</accession>
<feature type="repeat" description="LDL-receptor class B" evidence="17">
    <location>
        <begin position="1792"/>
        <end position="1834"/>
    </location>
</feature>
<dbReference type="OrthoDB" id="447103at2759"/>
<dbReference type="GO" id="GO:0005509">
    <property type="term" value="F:calcium ion binding"/>
    <property type="evidence" value="ECO:0007669"/>
    <property type="project" value="InterPro"/>
</dbReference>
<dbReference type="SUPFAM" id="SSF48371">
    <property type="entry name" value="ARM repeat"/>
    <property type="match status" value="1"/>
</dbReference>
<feature type="region of interest" description="Disordered" evidence="18">
    <location>
        <begin position="595"/>
        <end position="656"/>
    </location>
</feature>
<dbReference type="InterPro" id="IPR018097">
    <property type="entry name" value="EGF_Ca-bd_CS"/>
</dbReference>
<dbReference type="InterPro" id="IPR024731">
    <property type="entry name" value="NELL2-like_EGF"/>
</dbReference>
<keyword evidence="6" id="KW-0677">Repeat</keyword>
<feature type="repeat" description="LDL-receptor class B" evidence="17">
    <location>
        <begin position="1878"/>
        <end position="1924"/>
    </location>
</feature>
<dbReference type="InterPro" id="IPR000742">
    <property type="entry name" value="EGF"/>
</dbReference>
<keyword evidence="7" id="KW-0106">Calcium</keyword>
<dbReference type="SUPFAM" id="SSF56112">
    <property type="entry name" value="Protein kinase-like (PK-like)"/>
    <property type="match status" value="1"/>
</dbReference>
<comment type="similarity">
    <text evidence="12">Belongs to the protein kinase superfamily.</text>
</comment>
<dbReference type="Gene3D" id="2.40.155.10">
    <property type="entry name" value="Green fluorescent protein"/>
    <property type="match status" value="1"/>
</dbReference>
<evidence type="ECO:0000256" key="18">
    <source>
        <dbReference type="SAM" id="MobiDB-lite"/>
    </source>
</evidence>
<dbReference type="SMART" id="SM00682">
    <property type="entry name" value="G2F"/>
    <property type="match status" value="1"/>
</dbReference>
<dbReference type="SMART" id="SM00135">
    <property type="entry name" value="LY"/>
    <property type="match status" value="5"/>
</dbReference>
<dbReference type="SUPFAM" id="SSF57196">
    <property type="entry name" value="EGF/Laminin"/>
    <property type="match status" value="1"/>
</dbReference>
<comment type="function">
    <text evidence="15">Regulates COPI-mediated retrograde protein traffic at the interface between the Golgi apparatus and the endoplasmic reticulum. Involved in the maintenance of the Golgi apparatus morphology.</text>
</comment>
<feature type="region of interest" description="Disordered" evidence="18">
    <location>
        <begin position="670"/>
        <end position="731"/>
    </location>
</feature>
<evidence type="ECO:0000256" key="4">
    <source>
        <dbReference type="ARBA" id="ARBA00022536"/>
    </source>
</evidence>
<dbReference type="InterPro" id="IPR016024">
    <property type="entry name" value="ARM-type_fold"/>
</dbReference>
<evidence type="ECO:0000256" key="1">
    <source>
        <dbReference type="ARBA" id="ARBA00004302"/>
    </source>
</evidence>
<dbReference type="GO" id="GO:0005524">
    <property type="term" value="F:ATP binding"/>
    <property type="evidence" value="ECO:0007669"/>
    <property type="project" value="InterPro"/>
</dbReference>
<sequence>MWGLFSRDPLKNFPFEIGEQLPAEYGTSAIWKVHRGKDKSTGQEITVFIWEGRNASHAESQCAHESVKNLRKFRHPSVLCFIADAETQDRIYVATESVVPLMMYLKDGPFGGIRKRDSALVYGLHQIMACFQSMAAAQGASFSKNEQRTVVGIDFLNNACGFIHFNINSSSVFVNKAGEWKIFGFEYMIKGQDWQREIPLRISSDMDKYDPPEKSDPRRMQKSTPWSVDAWGLGCLIWETYNGVLSRPAELKNFGRIPPQIVRVYCELVQGDPTERPNPKTILAKCGKGSDGPFSDPAVEVVTFLETANIRDKSEVVEFFSTMPQKIDQFPVQLLKGKILPLVINSLEFGNAGPCVLTSLFKMGTFLTAEEYQKMLVPCIVKLFSCQDRLTRLRLLQQLETFAVHMTSEVINEQVYPKVQLGFTDTNAVVREATVKSMLHIASKLNYKNLNVEVLAHFARLQSRDEQGGIRTNTTVCLGKIAPFLDPGVRRQILIPAFSRGCKDPFPPARCAKAELNKQASLLDPTTWMGWAASKFYRTPKSPAKVQEKQDVDTGGGENSRSEESKPQPKSQLPECIGDIEDEGWDDALDVQWGDLSTMDDDSANQTKAADSAETDVWEDDVWEPLGPENPSSISDPDGTKSGQVQAIAKAAETDSKSLREKLSYRIMEWPGVESSGDQKTSRSQSNNRRDQNGDTLFAPSWGGWEDDDNDWSNFSKSSRPNDDALLPGSKQPFLNKELEFATIRNPQKLDSAAPSMNPTHQTSLCKEQEFAVELNHEWFLGPKRYLEKSPGSIESIKRVKRTKQKRNVRVVKSEDDIELNKILTPRPYRQSCPGLSSIAQPPISIVTWRDSQEIKLHYESLIYTESGLEQDIIDKNFETSKEKENHPELPYILQLRNNPTFCECEVHPEFYPMVIFSEKWIWRKVPYTCCSFRSPHPCIGVIPDEFSPYVNFSHIWENRHRVFNPGCNVHIDEIITSYLKFLMMVVWILIPIQITVIVLCRICQTLIYTWNLRYPTKKYKARVSFFYFWSERTDKSQCTCNKKDIVCLLQADALLRDDLYPFGVDQGDSTLQKLDDDASSEEFKPTVPIFHFGQSRGSLYVNANGFISFMTAIPTFMNNPFPLPYPIIAPLYADVDLRGSGDVFYRESREQDLLSRAENDLRRYFSSAASFSPTALLIVTWDNTNTFQLVVASDGQESYAFFLYPEDGIQWERAEGKNQHVPDAHAQAGTMNENSKLFLLKGSGTDQIFRMNHVKRALRHVTAEQNVLNRILDFVVVVKRNTLGTGTSVLKETTSVTFPETGQVMNIDIRFKGMDVFDHLTLTWDLNGALPKIPLGSVVNVEDHEEEYTFTEPGIIRSSSRRSYQLENSEEKIPLEIQHTIRYTPCVYELPKERNTLRVKSTGYYITYEIDQQTVSPDQKKRCKDIDECEARLHNCDPNAQCLNQQGSFQCQCNPGYIGNGIECKHPPVDATGSHLPAPESTDCRDRPDICHPSARCLYDESKTEYACRCLSGYVGSGMDCVPQTAADCSTEQNCHPRATCVYLADERRHSCTCMPGYEGDGYDCRRRSPPSAPRLIDGDDNRAYPNCYQGVCSCPEGFTYSGDDELCLRDGTYVSPGQGGPVYPPPYPDSETPLPDCTSGTCICEEPYTYDRAFGVCFSEGAPSCVTDRTVCHANAACVYDDNMGRSVCMCNEGYTGDGTRCISTDTPCNIVDRCHPFASCIYSAEALSYQCTCNDGYTEVPKMDNVIFMSQSMSIIRVPINGSRYEIARPIYLNPVQQAVGIEMDCQTSRLYWTDANAGSILSAYLDGQDVRPFARKKIKSPEGLTIDWTSRLAFWTDSEMDTVEMGSLETGRRRVLHSEGLVNPRGIAIHAGIGKLYWSDWDRAFPRIEESLVNGQERQVLIQGEGNVGLPNALTLDFETDDLCWADAGLGKIMCFSLKYQTRRVVAESPYPFGITNSADFLYWTDWREHSLLGVRKPGGGDSEVMKIPVPFGGISKFYDIVAAPVVCPEMSSVCERNNGGCEPYQMCVPNAYGGGRSCMCSDEPRDGDPVCRDAL</sequence>
<dbReference type="PROSITE" id="PS51120">
    <property type="entry name" value="LDLRB"/>
    <property type="match status" value="2"/>
</dbReference>
<evidence type="ECO:0000313" key="19">
    <source>
        <dbReference type="EMBL" id="CAD7226620.1"/>
    </source>
</evidence>
<dbReference type="Pfam" id="PF06119">
    <property type="entry name" value="NIDO"/>
    <property type="match status" value="1"/>
</dbReference>
<evidence type="ECO:0000256" key="3">
    <source>
        <dbReference type="ARBA" id="ARBA00022530"/>
    </source>
</evidence>
<keyword evidence="11" id="KW-0325">Glycoprotein</keyword>
<dbReference type="Pfam" id="PF00058">
    <property type="entry name" value="Ldl_recept_b"/>
    <property type="match status" value="2"/>
</dbReference>
<dbReference type="Pfam" id="PF07474">
    <property type="entry name" value="G2F"/>
    <property type="match status" value="1"/>
</dbReference>
<dbReference type="InterPro" id="IPR000152">
    <property type="entry name" value="EGF-type_Asp/Asn_hydroxyl_site"/>
</dbReference>
<evidence type="ECO:0000256" key="17">
    <source>
        <dbReference type="PROSITE-ProRule" id="PRU00461"/>
    </source>
</evidence>
<evidence type="ECO:0000256" key="10">
    <source>
        <dbReference type="ARBA" id="ARBA00023157"/>
    </source>
</evidence>
<dbReference type="SUPFAM" id="SSF63825">
    <property type="entry name" value="YWTD domain"/>
    <property type="match status" value="1"/>
</dbReference>
<dbReference type="InterPro" id="IPR009017">
    <property type="entry name" value="GFP"/>
</dbReference>
<evidence type="ECO:0000256" key="5">
    <source>
        <dbReference type="ARBA" id="ARBA00022729"/>
    </source>
</evidence>
<dbReference type="CDD" id="cd00053">
    <property type="entry name" value="EGF"/>
    <property type="match status" value="1"/>
</dbReference>
<dbReference type="Gene3D" id="2.120.10.30">
    <property type="entry name" value="TolB, C-terminal domain"/>
    <property type="match status" value="1"/>
</dbReference>
<dbReference type="GO" id="GO:0007160">
    <property type="term" value="P:cell-matrix adhesion"/>
    <property type="evidence" value="ECO:0007669"/>
    <property type="project" value="InterPro"/>
</dbReference>
<evidence type="ECO:0000256" key="15">
    <source>
        <dbReference type="ARBA" id="ARBA00056114"/>
    </source>
</evidence>
<keyword evidence="8" id="KW-0084">Basement membrane</keyword>
<reference evidence="19" key="1">
    <citation type="submission" date="2020-11" db="EMBL/GenBank/DDBJ databases">
        <authorList>
            <person name="Tran Van P."/>
        </authorList>
    </citation>
    <scope>NUCLEOTIDE SEQUENCE</scope>
</reference>
<dbReference type="InterPro" id="IPR051177">
    <property type="entry name" value="CIK-Related_Protein"/>
</dbReference>
<evidence type="ECO:0000256" key="13">
    <source>
        <dbReference type="ARBA" id="ARBA00040972"/>
    </source>
</evidence>
<evidence type="ECO:0000256" key="7">
    <source>
        <dbReference type="ARBA" id="ARBA00022837"/>
    </source>
</evidence>
<dbReference type="InterPro" id="IPR006605">
    <property type="entry name" value="G2_nidogen/fibulin_G2F"/>
</dbReference>
<dbReference type="PROSITE" id="PS01186">
    <property type="entry name" value="EGF_2"/>
    <property type="match status" value="4"/>
</dbReference>
<dbReference type="PANTHER" id="PTHR12984:SF3">
    <property type="entry name" value="N-TERMINAL KINASE-LIKE PROTEIN"/>
    <property type="match status" value="1"/>
</dbReference>
<dbReference type="PROSITE" id="PS50026">
    <property type="entry name" value="EGF_3"/>
    <property type="match status" value="5"/>
</dbReference>
<comment type="subcellular location">
    <subcellularLocation>
        <location evidence="1">Secreted</location>
        <location evidence="1">Extracellular space</location>
        <location evidence="1">Extracellular matrix</location>
        <location evidence="1">Basement membrane</location>
    </subcellularLocation>
</comment>
<proteinExistence type="inferred from homology"/>
<name>A0A7R8ZNL8_9CRUS</name>
<dbReference type="InterPro" id="IPR000033">
    <property type="entry name" value="LDLR_classB_rpt"/>
</dbReference>
<dbReference type="InterPro" id="IPR011042">
    <property type="entry name" value="6-blade_b-propeller_TolB-like"/>
</dbReference>
<dbReference type="FunFam" id="2.10.25.10:FF:000038">
    <property type="entry name" value="Fibrillin 2"/>
    <property type="match status" value="1"/>
</dbReference>
<dbReference type="SMART" id="SM00179">
    <property type="entry name" value="EGF_CA"/>
    <property type="match status" value="1"/>
</dbReference>
<keyword evidence="4 16" id="KW-0245">EGF-like domain</keyword>
<dbReference type="InterPro" id="IPR000719">
    <property type="entry name" value="Prot_kinase_dom"/>
</dbReference>
<keyword evidence="5" id="KW-0732">Signal</keyword>
<evidence type="ECO:0000256" key="11">
    <source>
        <dbReference type="ARBA" id="ARBA00023180"/>
    </source>
</evidence>
<evidence type="ECO:0000256" key="9">
    <source>
        <dbReference type="ARBA" id="ARBA00022889"/>
    </source>
</evidence>
<feature type="compositionally biased region" description="Polar residues" evidence="18">
    <location>
        <begin position="630"/>
        <end position="645"/>
    </location>
</feature>
<dbReference type="Gene3D" id="2.10.25.10">
    <property type="entry name" value="Laminin"/>
    <property type="match status" value="4"/>
</dbReference>
<feature type="compositionally biased region" description="Polar residues" evidence="18">
    <location>
        <begin position="676"/>
        <end position="687"/>
    </location>
</feature>
<dbReference type="InterPro" id="IPR011989">
    <property type="entry name" value="ARM-like"/>
</dbReference>
<dbReference type="GO" id="GO:0004672">
    <property type="term" value="F:protein kinase activity"/>
    <property type="evidence" value="ECO:0007669"/>
    <property type="project" value="InterPro"/>
</dbReference>
<evidence type="ECO:0000256" key="8">
    <source>
        <dbReference type="ARBA" id="ARBA00022869"/>
    </source>
</evidence>
<keyword evidence="2" id="KW-0964">Secreted</keyword>
<dbReference type="PROSITE" id="PS00010">
    <property type="entry name" value="ASX_HYDROXYL"/>
    <property type="match status" value="1"/>
</dbReference>
<dbReference type="GO" id="GO:0005604">
    <property type="term" value="C:basement membrane"/>
    <property type="evidence" value="ECO:0007669"/>
    <property type="project" value="UniProtKB-SubCell"/>
</dbReference>
<dbReference type="PROSITE" id="PS51220">
    <property type="entry name" value="NIDO"/>
    <property type="match status" value="1"/>
</dbReference>
<feature type="compositionally biased region" description="Acidic residues" evidence="18">
    <location>
        <begin position="613"/>
        <end position="623"/>
    </location>
</feature>
<dbReference type="SMART" id="SM00539">
    <property type="entry name" value="NIDO"/>
    <property type="match status" value="1"/>
</dbReference>
<dbReference type="PROSITE" id="PS01187">
    <property type="entry name" value="EGF_CA"/>
    <property type="match status" value="1"/>
</dbReference>
<dbReference type="SMART" id="SM00181">
    <property type="entry name" value="EGF"/>
    <property type="match status" value="5"/>
</dbReference>
<keyword evidence="10 16" id="KW-1015">Disulfide bond</keyword>
<feature type="region of interest" description="Disordered" evidence="18">
    <location>
        <begin position="540"/>
        <end position="578"/>
    </location>
</feature>
<evidence type="ECO:0000256" key="6">
    <source>
        <dbReference type="ARBA" id="ARBA00022737"/>
    </source>
</evidence>
<evidence type="ECO:0000256" key="14">
    <source>
        <dbReference type="ARBA" id="ARBA00042347"/>
    </source>
</evidence>
<dbReference type="InterPro" id="IPR011009">
    <property type="entry name" value="Kinase-like_dom_sf"/>
</dbReference>
<feature type="disulfide bond" evidence="16">
    <location>
        <begin position="1717"/>
        <end position="1734"/>
    </location>
</feature>
<dbReference type="PANTHER" id="PTHR12984">
    <property type="entry name" value="SCY1-RELATED S/T PROTEIN KINASE-LIKE"/>
    <property type="match status" value="1"/>
</dbReference>
<dbReference type="FunFam" id="2.120.10.30:FF:000241">
    <property type="entry name" value="Low-density lipoprotein receptor-related protein 6"/>
    <property type="match status" value="1"/>
</dbReference>
<keyword evidence="3" id="KW-0272">Extracellular matrix</keyword>
<evidence type="ECO:0000256" key="16">
    <source>
        <dbReference type="PROSITE-ProRule" id="PRU00076"/>
    </source>
</evidence>
<feature type="disulfide bond" evidence="16">
    <location>
        <begin position="1492"/>
        <end position="1509"/>
    </location>
</feature>
<feature type="disulfide bond" evidence="16">
    <location>
        <begin position="1536"/>
        <end position="1553"/>
    </location>
</feature>
<evidence type="ECO:0000256" key="12">
    <source>
        <dbReference type="ARBA" id="ARBA00038349"/>
    </source>
</evidence>
<dbReference type="PROSITE" id="PS50993">
    <property type="entry name" value="NIDOGEN_G2"/>
    <property type="match status" value="1"/>
</dbReference>
<gene>
    <name evidence="19" type="ORF">CTOB1V02_LOCUS4536</name>
</gene>
<dbReference type="Gene3D" id="1.25.10.10">
    <property type="entry name" value="Leucine-rich Repeat Variant"/>
    <property type="match status" value="1"/>
</dbReference>
<dbReference type="Gene3D" id="1.10.510.10">
    <property type="entry name" value="Transferase(Phosphotransferase) domain 1"/>
    <property type="match status" value="1"/>
</dbReference>
<organism evidence="19">
    <name type="scientific">Cyprideis torosa</name>
    <dbReference type="NCBI Taxonomy" id="163714"/>
    <lineage>
        <taxon>Eukaryota</taxon>
        <taxon>Metazoa</taxon>
        <taxon>Ecdysozoa</taxon>
        <taxon>Arthropoda</taxon>
        <taxon>Crustacea</taxon>
        <taxon>Oligostraca</taxon>
        <taxon>Ostracoda</taxon>
        <taxon>Podocopa</taxon>
        <taxon>Podocopida</taxon>
        <taxon>Cytherocopina</taxon>
        <taxon>Cytheroidea</taxon>
        <taxon>Cytherideidae</taxon>
        <taxon>Cyprideis</taxon>
    </lineage>
</organism>
<dbReference type="Pfam" id="PF12947">
    <property type="entry name" value="EGF_3"/>
    <property type="match status" value="2"/>
</dbReference>
<dbReference type="InterPro" id="IPR001881">
    <property type="entry name" value="EGF-like_Ca-bd_dom"/>
</dbReference>
<feature type="disulfide bond" evidence="16">
    <location>
        <begin position="1674"/>
        <end position="1691"/>
    </location>
</feature>
<dbReference type="EMBL" id="OB660877">
    <property type="protein sequence ID" value="CAD7226620.1"/>
    <property type="molecule type" value="Genomic_DNA"/>
</dbReference>
<dbReference type="InterPro" id="IPR003886">
    <property type="entry name" value="NIDO_dom"/>
</dbReference>
<dbReference type="PROSITE" id="PS50011">
    <property type="entry name" value="PROTEIN_KINASE_DOM"/>
    <property type="match status" value="1"/>
</dbReference>
<dbReference type="SUPFAM" id="SSF54511">
    <property type="entry name" value="GFP-like"/>
    <property type="match status" value="1"/>
</dbReference>